<dbReference type="InterPro" id="IPR039422">
    <property type="entry name" value="MarR/SlyA-like"/>
</dbReference>
<keyword evidence="5" id="KW-0804">Transcription</keyword>
<dbReference type="InterPro" id="IPR036388">
    <property type="entry name" value="WH-like_DNA-bd_sf"/>
</dbReference>
<dbReference type="AlphaFoldDB" id="A0A7Y5Z6D1"/>
<sequence>MSVSPDAAGALRPQLLLSSVLDNNALQDAVPENQLSFALYSASNRMIRLHKPLLDPLGLTFPQYLVMLELFHDAPRSVGELGARLAMDTGTITPLLKRLEASGKVTRTRDREDERRVLVALTDAGEALREALWAVTDKIGTTCQIPGERQEALRDTLGAFARPICGDGVSGDQDVG</sequence>
<dbReference type="SUPFAM" id="SSF46785">
    <property type="entry name" value="Winged helix' DNA-binding domain"/>
    <property type="match status" value="1"/>
</dbReference>
<dbReference type="Pfam" id="PF22381">
    <property type="entry name" value="Staph_reg_Sar_Rot"/>
    <property type="match status" value="1"/>
</dbReference>
<comment type="subcellular location">
    <subcellularLocation>
        <location evidence="1">Cytoplasm</location>
    </subcellularLocation>
</comment>
<dbReference type="InterPro" id="IPR000835">
    <property type="entry name" value="HTH_MarR-typ"/>
</dbReference>
<evidence type="ECO:0000313" key="7">
    <source>
        <dbReference type="EMBL" id="NUT87259.1"/>
    </source>
</evidence>
<dbReference type="PROSITE" id="PS50995">
    <property type="entry name" value="HTH_MARR_2"/>
    <property type="match status" value="1"/>
</dbReference>
<keyword evidence="3" id="KW-0805">Transcription regulation</keyword>
<evidence type="ECO:0000256" key="4">
    <source>
        <dbReference type="ARBA" id="ARBA00023125"/>
    </source>
</evidence>
<accession>A0A7Y5Z6D1</accession>
<dbReference type="GO" id="GO:0005737">
    <property type="term" value="C:cytoplasm"/>
    <property type="evidence" value="ECO:0007669"/>
    <property type="project" value="UniProtKB-SubCell"/>
</dbReference>
<dbReference type="Gene3D" id="1.10.10.10">
    <property type="entry name" value="Winged helix-like DNA-binding domain superfamily/Winged helix DNA-binding domain"/>
    <property type="match status" value="1"/>
</dbReference>
<gene>
    <name evidence="7" type="ORF">HNO91_12560</name>
</gene>
<dbReference type="InterPro" id="IPR036390">
    <property type="entry name" value="WH_DNA-bd_sf"/>
</dbReference>
<dbReference type="GO" id="GO:0006950">
    <property type="term" value="P:response to stress"/>
    <property type="evidence" value="ECO:0007669"/>
    <property type="project" value="TreeGrafter"/>
</dbReference>
<dbReference type="InterPro" id="IPR055166">
    <property type="entry name" value="Transc_reg_Sar_Rot_HTH"/>
</dbReference>
<proteinExistence type="predicted"/>
<dbReference type="PRINTS" id="PR00598">
    <property type="entry name" value="HTHMARR"/>
</dbReference>
<dbReference type="GO" id="GO:0003677">
    <property type="term" value="F:DNA binding"/>
    <property type="evidence" value="ECO:0007669"/>
    <property type="project" value="UniProtKB-KW"/>
</dbReference>
<dbReference type="PANTHER" id="PTHR33164:SF5">
    <property type="entry name" value="ORGANIC HYDROPEROXIDE RESISTANCE TRANSCRIPTIONAL REGULATOR"/>
    <property type="match status" value="1"/>
</dbReference>
<dbReference type="GO" id="GO:0003700">
    <property type="term" value="F:DNA-binding transcription factor activity"/>
    <property type="evidence" value="ECO:0007669"/>
    <property type="project" value="InterPro"/>
</dbReference>
<evidence type="ECO:0000256" key="3">
    <source>
        <dbReference type="ARBA" id="ARBA00023015"/>
    </source>
</evidence>
<keyword evidence="4" id="KW-0238">DNA-binding</keyword>
<keyword evidence="2" id="KW-0963">Cytoplasm</keyword>
<evidence type="ECO:0000259" key="6">
    <source>
        <dbReference type="PROSITE" id="PS50995"/>
    </source>
</evidence>
<dbReference type="EMBL" id="JABFMR010000008">
    <property type="protein sequence ID" value="NUT87259.1"/>
    <property type="molecule type" value="Genomic_DNA"/>
</dbReference>
<name>A0A7Y5Z6D1_9PSED</name>
<feature type="domain" description="HTH marR-type" evidence="6">
    <location>
        <begin position="32"/>
        <end position="162"/>
    </location>
</feature>
<comment type="caution">
    <text evidence="7">The sequence shown here is derived from an EMBL/GenBank/DDBJ whole genome shotgun (WGS) entry which is preliminary data.</text>
</comment>
<reference evidence="7 8" key="1">
    <citation type="journal article" date="2020" name="Front. Plant Sci.">
        <title>Isolation of Rhizosphere Bacteria That Improve Quality and Water Stress Tolerance in Greenhouse Ornamentals.</title>
        <authorList>
            <person name="Nordstedt N.P."/>
            <person name="Jones M.L."/>
        </authorList>
    </citation>
    <scope>NUCLEOTIDE SEQUENCE [LARGE SCALE GENOMIC DNA]</scope>
    <source>
        <strain evidence="7 8">C7D2</strain>
    </source>
</reference>
<evidence type="ECO:0000256" key="2">
    <source>
        <dbReference type="ARBA" id="ARBA00022490"/>
    </source>
</evidence>
<organism evidence="7 8">
    <name type="scientific">Pseudomonas corrugata</name>
    <dbReference type="NCBI Taxonomy" id="47879"/>
    <lineage>
        <taxon>Bacteria</taxon>
        <taxon>Pseudomonadati</taxon>
        <taxon>Pseudomonadota</taxon>
        <taxon>Gammaproteobacteria</taxon>
        <taxon>Pseudomonadales</taxon>
        <taxon>Pseudomonadaceae</taxon>
        <taxon>Pseudomonas</taxon>
    </lineage>
</organism>
<evidence type="ECO:0000256" key="5">
    <source>
        <dbReference type="ARBA" id="ARBA00023163"/>
    </source>
</evidence>
<evidence type="ECO:0000313" key="8">
    <source>
        <dbReference type="Proteomes" id="UP000536720"/>
    </source>
</evidence>
<dbReference type="SMART" id="SM00347">
    <property type="entry name" value="HTH_MARR"/>
    <property type="match status" value="1"/>
</dbReference>
<protein>
    <submittedName>
        <fullName evidence="7">Winged helix-turn-helix transcriptional regulator</fullName>
    </submittedName>
</protein>
<evidence type="ECO:0000256" key="1">
    <source>
        <dbReference type="ARBA" id="ARBA00004496"/>
    </source>
</evidence>
<dbReference type="PANTHER" id="PTHR33164">
    <property type="entry name" value="TRANSCRIPTIONAL REGULATOR, MARR FAMILY"/>
    <property type="match status" value="1"/>
</dbReference>
<dbReference type="Proteomes" id="UP000536720">
    <property type="component" value="Unassembled WGS sequence"/>
</dbReference>